<evidence type="ECO:0000313" key="1">
    <source>
        <dbReference type="EMBL" id="TXG78746.1"/>
    </source>
</evidence>
<reference evidence="1 2" key="1">
    <citation type="submission" date="2018-09" db="EMBL/GenBank/DDBJ databases">
        <title>Metagenome Assembled Genomes from an Advanced Water Purification Facility.</title>
        <authorList>
            <person name="Stamps B.W."/>
            <person name="Spear J.R."/>
        </authorList>
    </citation>
    <scope>NUCLEOTIDE SEQUENCE [LARGE SCALE GENOMIC DNA]</scope>
    <source>
        <strain evidence="1">Bin_63_2</strain>
    </source>
</reference>
<name>A0A5C7JDV8_9BACT</name>
<dbReference type="AlphaFoldDB" id="A0A5C7JDV8"/>
<protein>
    <submittedName>
        <fullName evidence="1">Uncharacterized protein</fullName>
    </submittedName>
</protein>
<dbReference type="Proteomes" id="UP000321026">
    <property type="component" value="Unassembled WGS sequence"/>
</dbReference>
<evidence type="ECO:0000313" key="2">
    <source>
        <dbReference type="Proteomes" id="UP000321026"/>
    </source>
</evidence>
<gene>
    <name evidence="1" type="ORF">E6Q11_00410</name>
</gene>
<proteinExistence type="predicted"/>
<organism evidence="1 2">
    <name type="scientific">Candidatus Dojkabacteria bacterium</name>
    <dbReference type="NCBI Taxonomy" id="2099670"/>
    <lineage>
        <taxon>Bacteria</taxon>
        <taxon>Candidatus Dojkabacteria</taxon>
    </lineage>
</organism>
<sequence>MAAIPAFITLTWISNYAGQHRVCGRVQGSGGPYTCTTALTPHPNCPGGGSPCAYQIPITVDNETCDTVTYEGYVQPTCEDESSLANRTPFVVSFIPSPACKRWELLCASGSVNTLLLTGAGSGYNPLSPPLVTIGGGGGVGATASAQVGQGLIQFLAIGNAGAGYTDGAYVNVPLIGGSGSAGTADITIVGGIITIIAVNNAGTGYQDTDVLAPDTAFVGVPGTPAQLNPTTDYGTITGLTLITAGSGFTAVPAVVIAPSAGVTATASATLTDCPSQFGMKCPNVVTAVQYAPVAVGDLIALCAENAPVAPAPYTVTESGNCLCDCTTVQVSVVGGTVDVIWQDCIKKEMGGPTKIFPDSPLNFCAVNGSWELQNNTGIVSINILGACTGE</sequence>
<dbReference type="EMBL" id="SSDS01000007">
    <property type="protein sequence ID" value="TXG78746.1"/>
    <property type="molecule type" value="Genomic_DNA"/>
</dbReference>
<accession>A0A5C7JDV8</accession>
<comment type="caution">
    <text evidence="1">The sequence shown here is derived from an EMBL/GenBank/DDBJ whole genome shotgun (WGS) entry which is preliminary data.</text>
</comment>